<organism evidence="9 10">
    <name type="scientific">Bacteroides oleiciplenus</name>
    <dbReference type="NCBI Taxonomy" id="626931"/>
    <lineage>
        <taxon>Bacteria</taxon>
        <taxon>Pseudomonadati</taxon>
        <taxon>Bacteroidota</taxon>
        <taxon>Bacteroidia</taxon>
        <taxon>Bacteroidales</taxon>
        <taxon>Bacteroidaceae</taxon>
        <taxon>Bacteroides</taxon>
    </lineage>
</organism>
<dbReference type="InterPro" id="IPR050250">
    <property type="entry name" value="Macrolide_Exporter_MacB"/>
</dbReference>
<evidence type="ECO:0000256" key="5">
    <source>
        <dbReference type="ARBA" id="ARBA00023136"/>
    </source>
</evidence>
<dbReference type="AlphaFoldDB" id="A0A3E5BEU7"/>
<feature type="transmembrane region" description="Helical" evidence="6">
    <location>
        <begin position="681"/>
        <end position="703"/>
    </location>
</feature>
<reference evidence="9 10" key="1">
    <citation type="submission" date="2018-08" db="EMBL/GenBank/DDBJ databases">
        <title>A genome reference for cultivated species of the human gut microbiota.</title>
        <authorList>
            <person name="Zou Y."/>
            <person name="Xue W."/>
            <person name="Luo G."/>
        </authorList>
    </citation>
    <scope>NUCLEOTIDE SEQUENCE [LARGE SCALE GENOMIC DNA]</scope>
    <source>
        <strain evidence="9 10">OM05-15BH</strain>
    </source>
</reference>
<dbReference type="EMBL" id="QSUL01000006">
    <property type="protein sequence ID" value="RGN35949.1"/>
    <property type="molecule type" value="Genomic_DNA"/>
</dbReference>
<keyword evidence="4 6" id="KW-1133">Transmembrane helix</keyword>
<dbReference type="GO" id="GO:0005886">
    <property type="term" value="C:plasma membrane"/>
    <property type="evidence" value="ECO:0007669"/>
    <property type="project" value="UniProtKB-SubCell"/>
</dbReference>
<proteinExistence type="predicted"/>
<feature type="transmembrane region" description="Helical" evidence="6">
    <location>
        <begin position="266"/>
        <end position="288"/>
    </location>
</feature>
<keyword evidence="5 6" id="KW-0472">Membrane</keyword>
<feature type="transmembrane region" description="Helical" evidence="6">
    <location>
        <begin position="356"/>
        <end position="374"/>
    </location>
</feature>
<name>A0A3E5BEU7_9BACE</name>
<evidence type="ECO:0000313" key="10">
    <source>
        <dbReference type="Proteomes" id="UP000260983"/>
    </source>
</evidence>
<feature type="transmembrane region" description="Helical" evidence="6">
    <location>
        <begin position="386"/>
        <end position="410"/>
    </location>
</feature>
<sequence length="763" mass="87704">MIQHYFKIAFRNIWKYKTQNIISIFGLALGFTCFALATLWIHYEMTYDDFHEGTDRIYWVGRKDIININNIASYGLPYAVHKQLKLDFPEIESSCVLWNYEKVQIDSTQVPHTLARIDSSFIKMFNVRIQEGSSVDFLYSPDKVAITEEVAMKLYGHTSVIGKKINERQTICAVVSGFGKHTNFPYDFLGNLIQMDDPARENYTTLIRLRKGSNVDAFQKKLAKTKIEIENNRGGTYTSRNFCMIPITEYHYRTKDIPVQIHYLKLFAAIGGLVIFCSLINYLFLFASRLHIRTREINLRKVCGSSMSHLYLMLTIDFLLILLFSGLLGMFFIELFSESFKKYSLVEGNIYTEASLYFVIMSILALCMVSPIILKHKNTIKGNRHLFRKFALILQFSIGMLFIFSITVLIKQTHFLRNTDVGIERKGIATITCWNTSEGELAQVNHEIKKMPFVNETLLNACSLIPYKGSVAGVFSYWDDKKEEDAPVAFSIMYHTLGLVRFYGIKLKEGEMLNEDDTDRILINETAVKKLGVQHPLGMKIGMYTVIGVVKDFHNTAPTVPIPPMMFLQNVHSGDTRGPWCCETDIIVKYKVGQWKELKQNVDSIMELQLPGKHYILRDAEKEYEKEIQSENSLIKVLAVMSTVCILISAFGIFSFVTLSCEQRRKEIAIRKVNGATMKNILYMFAKEYSILLVVASVFAFPLGYVLMKRWLEDYVEQTNISAWIYCVIFIGTAFIITLCIGWRVWLTARQNPAEVIKSDRTI</sequence>
<dbReference type="GO" id="GO:0022857">
    <property type="term" value="F:transmembrane transporter activity"/>
    <property type="evidence" value="ECO:0007669"/>
    <property type="project" value="TreeGrafter"/>
</dbReference>
<dbReference type="Pfam" id="PF12704">
    <property type="entry name" value="MacB_PCD"/>
    <property type="match status" value="1"/>
</dbReference>
<dbReference type="Pfam" id="PF02687">
    <property type="entry name" value="FtsX"/>
    <property type="match status" value="1"/>
</dbReference>
<evidence type="ECO:0000313" key="9">
    <source>
        <dbReference type="EMBL" id="RGN35949.1"/>
    </source>
</evidence>
<evidence type="ECO:0000256" key="2">
    <source>
        <dbReference type="ARBA" id="ARBA00022475"/>
    </source>
</evidence>
<protein>
    <submittedName>
        <fullName evidence="9">ABC transporter permease</fullName>
    </submittedName>
</protein>
<gene>
    <name evidence="9" type="ORF">DXB65_10630</name>
</gene>
<feature type="domain" description="MacB-like periplasmic core" evidence="8">
    <location>
        <begin position="22"/>
        <end position="223"/>
    </location>
</feature>
<keyword evidence="3 6" id="KW-0812">Transmembrane</keyword>
<accession>A0A3E5BEU7</accession>
<evidence type="ECO:0000256" key="4">
    <source>
        <dbReference type="ARBA" id="ARBA00022989"/>
    </source>
</evidence>
<dbReference type="InterPro" id="IPR025857">
    <property type="entry name" value="MacB_PCD"/>
</dbReference>
<dbReference type="RefSeq" id="WP_117724200.1">
    <property type="nucleotide sequence ID" value="NZ_QSUL01000006.1"/>
</dbReference>
<feature type="domain" description="ABC3 transporter permease C-terminal" evidence="7">
    <location>
        <begin position="640"/>
        <end position="750"/>
    </location>
</feature>
<comment type="caution">
    <text evidence="9">The sequence shown here is derived from an EMBL/GenBank/DDBJ whole genome shotgun (WGS) entry which is preliminary data.</text>
</comment>
<comment type="subcellular location">
    <subcellularLocation>
        <location evidence="1">Cell membrane</location>
        <topology evidence="1">Multi-pass membrane protein</topology>
    </subcellularLocation>
</comment>
<feature type="transmembrane region" description="Helical" evidence="6">
    <location>
        <begin position="637"/>
        <end position="660"/>
    </location>
</feature>
<evidence type="ECO:0000256" key="3">
    <source>
        <dbReference type="ARBA" id="ARBA00022692"/>
    </source>
</evidence>
<feature type="transmembrane region" description="Helical" evidence="6">
    <location>
        <begin position="723"/>
        <end position="743"/>
    </location>
</feature>
<dbReference type="InterPro" id="IPR003838">
    <property type="entry name" value="ABC3_permease_C"/>
</dbReference>
<dbReference type="Proteomes" id="UP000260983">
    <property type="component" value="Unassembled WGS sequence"/>
</dbReference>
<evidence type="ECO:0000259" key="8">
    <source>
        <dbReference type="Pfam" id="PF12704"/>
    </source>
</evidence>
<feature type="transmembrane region" description="Helical" evidence="6">
    <location>
        <begin position="309"/>
        <end position="336"/>
    </location>
</feature>
<evidence type="ECO:0000256" key="6">
    <source>
        <dbReference type="SAM" id="Phobius"/>
    </source>
</evidence>
<feature type="transmembrane region" description="Helical" evidence="6">
    <location>
        <begin position="21"/>
        <end position="43"/>
    </location>
</feature>
<evidence type="ECO:0000256" key="1">
    <source>
        <dbReference type="ARBA" id="ARBA00004651"/>
    </source>
</evidence>
<evidence type="ECO:0000259" key="7">
    <source>
        <dbReference type="Pfam" id="PF02687"/>
    </source>
</evidence>
<dbReference type="PANTHER" id="PTHR30572:SF18">
    <property type="entry name" value="ABC-TYPE MACROLIDE FAMILY EXPORT SYSTEM PERMEASE COMPONENT 2"/>
    <property type="match status" value="1"/>
</dbReference>
<dbReference type="PANTHER" id="PTHR30572">
    <property type="entry name" value="MEMBRANE COMPONENT OF TRANSPORTER-RELATED"/>
    <property type="match status" value="1"/>
</dbReference>
<keyword evidence="2" id="KW-1003">Cell membrane</keyword>